<dbReference type="OrthoDB" id="5519456at2"/>
<dbReference type="Gene3D" id="3.30.460.40">
    <property type="match status" value="1"/>
</dbReference>
<keyword evidence="2" id="KW-1185">Reference proteome</keyword>
<sequence length="154" mass="17357">MFLSRIQNLFTKEKIPFAVVGGYAVAIHGVARGTFDVDIITEISEENFLKIESALKSIGMNSLLPVGAKDLFLNLGTYQKEKHLVAWNFVNPKRFRDCLDIIITEDVRNYKTFFAETDFGPLSVISLDGLIQMKSKTGRLQDVEDVQALKRLNS</sequence>
<gene>
    <name evidence="1" type="ORF">EHS11_12550</name>
</gene>
<evidence type="ECO:0000313" key="1">
    <source>
        <dbReference type="EMBL" id="TGN09372.1"/>
    </source>
</evidence>
<dbReference type="EMBL" id="RQHV01000052">
    <property type="protein sequence ID" value="TGN09372.1"/>
    <property type="molecule type" value="Genomic_DNA"/>
</dbReference>
<dbReference type="AlphaFoldDB" id="A0A4R9LPQ9"/>
<reference evidence="1" key="1">
    <citation type="journal article" date="2019" name="PLoS Negl. Trop. Dis.">
        <title>Revisiting the worldwide diversity of Leptospira species in the environment.</title>
        <authorList>
            <person name="Vincent A.T."/>
            <person name="Schiettekatte O."/>
            <person name="Bourhy P."/>
            <person name="Veyrier F.J."/>
            <person name="Picardeau M."/>
        </authorList>
    </citation>
    <scope>NUCLEOTIDE SEQUENCE [LARGE SCALE GENOMIC DNA]</scope>
    <source>
        <strain evidence="1">201400974</strain>
    </source>
</reference>
<name>A0A4R9LPQ9_9LEPT</name>
<dbReference type="RefSeq" id="WP_135764754.1">
    <property type="nucleotide sequence ID" value="NZ_RQHV01000052.1"/>
</dbReference>
<protein>
    <recommendedName>
        <fullName evidence="3">Nucleotidyltransferase family protein</fullName>
    </recommendedName>
</protein>
<organism evidence="1 2">
    <name type="scientific">Leptospira ilyithenensis</name>
    <dbReference type="NCBI Taxonomy" id="2484901"/>
    <lineage>
        <taxon>Bacteria</taxon>
        <taxon>Pseudomonadati</taxon>
        <taxon>Spirochaetota</taxon>
        <taxon>Spirochaetia</taxon>
        <taxon>Leptospirales</taxon>
        <taxon>Leptospiraceae</taxon>
        <taxon>Leptospira</taxon>
    </lineage>
</organism>
<evidence type="ECO:0008006" key="3">
    <source>
        <dbReference type="Google" id="ProtNLM"/>
    </source>
</evidence>
<evidence type="ECO:0000313" key="2">
    <source>
        <dbReference type="Proteomes" id="UP000298264"/>
    </source>
</evidence>
<dbReference type="InterPro" id="IPR043519">
    <property type="entry name" value="NT_sf"/>
</dbReference>
<dbReference type="Proteomes" id="UP000298264">
    <property type="component" value="Unassembled WGS sequence"/>
</dbReference>
<dbReference type="SUPFAM" id="SSF81301">
    <property type="entry name" value="Nucleotidyltransferase"/>
    <property type="match status" value="1"/>
</dbReference>
<proteinExistence type="predicted"/>
<comment type="caution">
    <text evidence="1">The sequence shown here is derived from an EMBL/GenBank/DDBJ whole genome shotgun (WGS) entry which is preliminary data.</text>
</comment>
<accession>A0A4R9LPQ9</accession>